<dbReference type="Gene3D" id="1.10.340.70">
    <property type="match status" value="1"/>
</dbReference>
<feature type="domain" description="Integrase catalytic" evidence="1">
    <location>
        <begin position="74"/>
        <end position="179"/>
    </location>
</feature>
<gene>
    <name evidence="2" type="primary">pol</name>
    <name evidence="2" type="ORF">CR513_02561</name>
</gene>
<dbReference type="Proteomes" id="UP000257109">
    <property type="component" value="Unassembled WGS sequence"/>
</dbReference>
<evidence type="ECO:0000313" key="2">
    <source>
        <dbReference type="EMBL" id="RDY12613.1"/>
    </source>
</evidence>
<feature type="non-terminal residue" evidence="2">
    <location>
        <position position="1"/>
    </location>
</feature>
<sequence>MLRRLVVDQQEAEQIIEEVHEGTFSTHANGHALAHKILRTKLESDCYQHVQKCIKCQTHADHINVAPSTLHNLTSPWPFSKWGIDLIGPIKPKASNGHRFILVAIDYFTKWVESISYSTVMHSIVVKFIKRDIICQYGLPVHIIIDNGTNLNNKMMTKLCEQFKIRHHNSTPYRSKMSG</sequence>
<dbReference type="AlphaFoldDB" id="A0A371IC50"/>
<dbReference type="GO" id="GO:0003676">
    <property type="term" value="F:nucleic acid binding"/>
    <property type="evidence" value="ECO:0007669"/>
    <property type="project" value="InterPro"/>
</dbReference>
<keyword evidence="3" id="KW-1185">Reference proteome</keyword>
<dbReference type="PANTHER" id="PTHR37984">
    <property type="entry name" value="PROTEIN CBG26694"/>
    <property type="match status" value="1"/>
</dbReference>
<protein>
    <submittedName>
        <fullName evidence="2">Pol polyprotein</fullName>
    </submittedName>
</protein>
<reference evidence="2" key="1">
    <citation type="submission" date="2018-05" db="EMBL/GenBank/DDBJ databases">
        <title>Draft genome of Mucuna pruriens seed.</title>
        <authorList>
            <person name="Nnadi N.E."/>
            <person name="Vos R."/>
            <person name="Hasami M.H."/>
            <person name="Devisetty U.K."/>
            <person name="Aguiy J.C."/>
        </authorList>
    </citation>
    <scope>NUCLEOTIDE SEQUENCE [LARGE SCALE GENOMIC DNA]</scope>
    <source>
        <strain evidence="2">JCA_2017</strain>
    </source>
</reference>
<dbReference type="Gene3D" id="3.30.420.10">
    <property type="entry name" value="Ribonuclease H-like superfamily/Ribonuclease H"/>
    <property type="match status" value="1"/>
</dbReference>
<dbReference type="InterPro" id="IPR001584">
    <property type="entry name" value="Integrase_cat-core"/>
</dbReference>
<dbReference type="GO" id="GO:0015074">
    <property type="term" value="P:DNA integration"/>
    <property type="evidence" value="ECO:0007669"/>
    <property type="project" value="InterPro"/>
</dbReference>
<comment type="caution">
    <text evidence="2">The sequence shown here is derived from an EMBL/GenBank/DDBJ whole genome shotgun (WGS) entry which is preliminary data.</text>
</comment>
<evidence type="ECO:0000259" key="1">
    <source>
        <dbReference type="PROSITE" id="PS50994"/>
    </source>
</evidence>
<dbReference type="Pfam" id="PF00665">
    <property type="entry name" value="rve"/>
    <property type="match status" value="1"/>
</dbReference>
<name>A0A371IC50_MUCPR</name>
<dbReference type="PROSITE" id="PS50994">
    <property type="entry name" value="INTEGRASE"/>
    <property type="match status" value="1"/>
</dbReference>
<dbReference type="InterPro" id="IPR012337">
    <property type="entry name" value="RNaseH-like_sf"/>
</dbReference>
<dbReference type="SUPFAM" id="SSF53098">
    <property type="entry name" value="Ribonuclease H-like"/>
    <property type="match status" value="1"/>
</dbReference>
<accession>A0A371IC50</accession>
<evidence type="ECO:0000313" key="3">
    <source>
        <dbReference type="Proteomes" id="UP000257109"/>
    </source>
</evidence>
<proteinExistence type="predicted"/>
<dbReference type="InterPro" id="IPR050951">
    <property type="entry name" value="Retrovirus_Pol_polyprotein"/>
</dbReference>
<organism evidence="2 3">
    <name type="scientific">Mucuna pruriens</name>
    <name type="common">Velvet bean</name>
    <name type="synonym">Dolichos pruriens</name>
    <dbReference type="NCBI Taxonomy" id="157652"/>
    <lineage>
        <taxon>Eukaryota</taxon>
        <taxon>Viridiplantae</taxon>
        <taxon>Streptophyta</taxon>
        <taxon>Embryophyta</taxon>
        <taxon>Tracheophyta</taxon>
        <taxon>Spermatophyta</taxon>
        <taxon>Magnoliopsida</taxon>
        <taxon>eudicotyledons</taxon>
        <taxon>Gunneridae</taxon>
        <taxon>Pentapetalae</taxon>
        <taxon>rosids</taxon>
        <taxon>fabids</taxon>
        <taxon>Fabales</taxon>
        <taxon>Fabaceae</taxon>
        <taxon>Papilionoideae</taxon>
        <taxon>50 kb inversion clade</taxon>
        <taxon>NPAAA clade</taxon>
        <taxon>indigoferoid/millettioid clade</taxon>
        <taxon>Phaseoleae</taxon>
        <taxon>Mucuna</taxon>
    </lineage>
</organism>
<dbReference type="PANTHER" id="PTHR37984:SF5">
    <property type="entry name" value="PROTEIN NYNRIN-LIKE"/>
    <property type="match status" value="1"/>
</dbReference>
<dbReference type="InterPro" id="IPR036397">
    <property type="entry name" value="RNaseH_sf"/>
</dbReference>
<dbReference type="OrthoDB" id="2016337at2759"/>
<dbReference type="EMBL" id="QJKJ01000434">
    <property type="protein sequence ID" value="RDY12613.1"/>
    <property type="molecule type" value="Genomic_DNA"/>
</dbReference>